<proteinExistence type="predicted"/>
<evidence type="ECO:0000313" key="1">
    <source>
        <dbReference type="EMBL" id="EJK74058.1"/>
    </source>
</evidence>
<organism evidence="1 2">
    <name type="scientific">Thalassiosira oceanica</name>
    <name type="common">Marine diatom</name>
    <dbReference type="NCBI Taxonomy" id="159749"/>
    <lineage>
        <taxon>Eukaryota</taxon>
        <taxon>Sar</taxon>
        <taxon>Stramenopiles</taxon>
        <taxon>Ochrophyta</taxon>
        <taxon>Bacillariophyta</taxon>
        <taxon>Coscinodiscophyceae</taxon>
        <taxon>Thalassiosirophycidae</taxon>
        <taxon>Thalassiosirales</taxon>
        <taxon>Thalassiosiraceae</taxon>
        <taxon>Thalassiosira</taxon>
    </lineage>
</organism>
<evidence type="ECO:0000313" key="2">
    <source>
        <dbReference type="Proteomes" id="UP000266841"/>
    </source>
</evidence>
<name>K0T5K7_THAOC</name>
<comment type="caution">
    <text evidence="1">The sequence shown here is derived from an EMBL/GenBank/DDBJ whole genome shotgun (WGS) entry which is preliminary data.</text>
</comment>
<dbReference type="EMBL" id="AGNL01003992">
    <property type="protein sequence ID" value="EJK74058.1"/>
    <property type="molecule type" value="Genomic_DNA"/>
</dbReference>
<dbReference type="AlphaFoldDB" id="K0T5K7"/>
<sequence length="86" mass="9394">MPSSLPKAVFGLSPSLGIRRAGMFLHWMISAKMGFEDSLTLIKEMLKKGHAAKYFDPLNINACLRNSMPPHGPTGEHLSVVSQENG</sequence>
<protein>
    <submittedName>
        <fullName evidence="1">Uncharacterized protein</fullName>
    </submittedName>
</protein>
<accession>K0T5K7</accession>
<keyword evidence="2" id="KW-1185">Reference proteome</keyword>
<reference evidence="1 2" key="1">
    <citation type="journal article" date="2012" name="Genome Biol.">
        <title>Genome and low-iron response of an oceanic diatom adapted to chronic iron limitation.</title>
        <authorList>
            <person name="Lommer M."/>
            <person name="Specht M."/>
            <person name="Roy A.S."/>
            <person name="Kraemer L."/>
            <person name="Andreson R."/>
            <person name="Gutowska M.A."/>
            <person name="Wolf J."/>
            <person name="Bergner S.V."/>
            <person name="Schilhabel M.B."/>
            <person name="Klostermeier U.C."/>
            <person name="Beiko R.G."/>
            <person name="Rosenstiel P."/>
            <person name="Hippler M."/>
            <person name="Laroche J."/>
        </authorList>
    </citation>
    <scope>NUCLEOTIDE SEQUENCE [LARGE SCALE GENOMIC DNA]</scope>
    <source>
        <strain evidence="1 2">CCMP1005</strain>
    </source>
</reference>
<dbReference type="Proteomes" id="UP000266841">
    <property type="component" value="Unassembled WGS sequence"/>
</dbReference>
<gene>
    <name evidence="1" type="ORF">THAOC_04293</name>
</gene>